<sequence>MNADNHDNMVRIKAITLDEWKAEVTDHAAYLWCNDLIMLVERCHYELDKTDVMFGEGDLRERIEWLRTRMEDAEANRTESTS</sequence>
<evidence type="ECO:0000313" key="1">
    <source>
        <dbReference type="EMBL" id="KKM91188.1"/>
    </source>
</evidence>
<organism evidence="1">
    <name type="scientific">marine sediment metagenome</name>
    <dbReference type="NCBI Taxonomy" id="412755"/>
    <lineage>
        <taxon>unclassified sequences</taxon>
        <taxon>metagenomes</taxon>
        <taxon>ecological metagenomes</taxon>
    </lineage>
</organism>
<protein>
    <submittedName>
        <fullName evidence="1">Uncharacterized protein</fullName>
    </submittedName>
</protein>
<reference evidence="1" key="1">
    <citation type="journal article" date="2015" name="Nature">
        <title>Complex archaea that bridge the gap between prokaryotes and eukaryotes.</title>
        <authorList>
            <person name="Spang A."/>
            <person name="Saw J.H."/>
            <person name="Jorgensen S.L."/>
            <person name="Zaremba-Niedzwiedzka K."/>
            <person name="Martijn J."/>
            <person name="Lind A.E."/>
            <person name="van Eijk R."/>
            <person name="Schleper C."/>
            <person name="Guy L."/>
            <person name="Ettema T.J."/>
        </authorList>
    </citation>
    <scope>NUCLEOTIDE SEQUENCE</scope>
</reference>
<dbReference type="EMBL" id="LAZR01006569">
    <property type="protein sequence ID" value="KKM91188.1"/>
    <property type="molecule type" value="Genomic_DNA"/>
</dbReference>
<gene>
    <name evidence="1" type="ORF">LCGC14_1231050</name>
</gene>
<proteinExistence type="predicted"/>
<comment type="caution">
    <text evidence="1">The sequence shown here is derived from an EMBL/GenBank/DDBJ whole genome shotgun (WGS) entry which is preliminary data.</text>
</comment>
<name>A0A0F9LCN2_9ZZZZ</name>
<dbReference type="AlphaFoldDB" id="A0A0F9LCN2"/>
<accession>A0A0F9LCN2</accession>